<protein>
    <submittedName>
        <fullName evidence="2">Uncharacterized protein</fullName>
    </submittedName>
</protein>
<gene>
    <name evidence="2" type="ORF">PECUL_23A003411</name>
</gene>
<sequence>MTASLLTRPRSLTTASKMAGAMCADGTENTSLLASINSKTAPDVRSRHMGKRQNPWQSSQPLKPPSRDTGGSKRRETAAAPIGQNFKQRLFLPGVTAPSTQRDTLISGPTQCSPTIQPATEQPGKWQIPYNMVNTIQRMTVSSKPTTARLLLRGTNGQNIS</sequence>
<keyword evidence="3" id="KW-1185">Reference proteome</keyword>
<dbReference type="EMBL" id="OW240922">
    <property type="protein sequence ID" value="CAH2322752.1"/>
    <property type="molecule type" value="Genomic_DNA"/>
</dbReference>
<evidence type="ECO:0000313" key="2">
    <source>
        <dbReference type="EMBL" id="CAH2322752.1"/>
    </source>
</evidence>
<name>A0AAD1TDR9_PELCU</name>
<proteinExistence type="predicted"/>
<dbReference type="Proteomes" id="UP001295444">
    <property type="component" value="Chromosome 11"/>
</dbReference>
<organism evidence="2 3">
    <name type="scientific">Pelobates cultripes</name>
    <name type="common">Western spadefoot toad</name>
    <dbReference type="NCBI Taxonomy" id="61616"/>
    <lineage>
        <taxon>Eukaryota</taxon>
        <taxon>Metazoa</taxon>
        <taxon>Chordata</taxon>
        <taxon>Craniata</taxon>
        <taxon>Vertebrata</taxon>
        <taxon>Euteleostomi</taxon>
        <taxon>Amphibia</taxon>
        <taxon>Batrachia</taxon>
        <taxon>Anura</taxon>
        <taxon>Pelobatoidea</taxon>
        <taxon>Pelobatidae</taxon>
        <taxon>Pelobates</taxon>
    </lineage>
</organism>
<evidence type="ECO:0000256" key="1">
    <source>
        <dbReference type="SAM" id="MobiDB-lite"/>
    </source>
</evidence>
<evidence type="ECO:0000313" key="3">
    <source>
        <dbReference type="Proteomes" id="UP001295444"/>
    </source>
</evidence>
<feature type="region of interest" description="Disordered" evidence="1">
    <location>
        <begin position="34"/>
        <end position="87"/>
    </location>
</feature>
<accession>A0AAD1TDR9</accession>
<dbReference type="AlphaFoldDB" id="A0AAD1TDR9"/>
<reference evidence="2" key="1">
    <citation type="submission" date="2022-03" db="EMBL/GenBank/DDBJ databases">
        <authorList>
            <person name="Alioto T."/>
            <person name="Alioto T."/>
            <person name="Gomez Garrido J."/>
        </authorList>
    </citation>
    <scope>NUCLEOTIDE SEQUENCE</scope>
</reference>